<dbReference type="EMBL" id="OY726397">
    <property type="protein sequence ID" value="CAJ1497469.1"/>
    <property type="molecule type" value="Genomic_DNA"/>
</dbReference>
<reference evidence="1 2" key="1">
    <citation type="submission" date="2023-08" db="EMBL/GenBank/DDBJ databases">
        <authorList>
            <person name="Folkvardsen B D."/>
            <person name="Norman A."/>
        </authorList>
    </citation>
    <scope>NUCLEOTIDE SEQUENCE [LARGE SCALE GENOMIC DNA]</scope>
    <source>
        <strain evidence="1 2">Mu0053</strain>
    </source>
</reference>
<keyword evidence="2" id="KW-1185">Reference proteome</keyword>
<name>A0ABN9MYR1_9MYCO</name>
<sequence length="53" mass="5823">MRFTATARSIAVEVEPSAAHGDVGAFGDMLKRFAGSNGDRHMTGQEKGAWWWQ</sequence>
<dbReference type="Proteomes" id="UP001190465">
    <property type="component" value="Chromosome"/>
</dbReference>
<accession>A0ABN9MYR1</accession>
<evidence type="ECO:0000313" key="2">
    <source>
        <dbReference type="Proteomes" id="UP001190465"/>
    </source>
</evidence>
<dbReference type="RefSeq" id="WP_163792016.1">
    <property type="nucleotide sequence ID" value="NZ_OY726397.1"/>
</dbReference>
<evidence type="ECO:0000313" key="1">
    <source>
        <dbReference type="EMBL" id="CAJ1497469.1"/>
    </source>
</evidence>
<organism evidence="1 2">
    <name type="scientific">[Mycobacterium] burgundiense</name>
    <dbReference type="NCBI Taxonomy" id="3064286"/>
    <lineage>
        <taxon>Bacteria</taxon>
        <taxon>Bacillati</taxon>
        <taxon>Actinomycetota</taxon>
        <taxon>Actinomycetes</taxon>
        <taxon>Mycobacteriales</taxon>
        <taxon>Mycobacteriaceae</taxon>
        <taxon>Mycolicibacterium</taxon>
    </lineage>
</organism>
<protein>
    <submittedName>
        <fullName evidence="1">Uncharacterized protein</fullName>
    </submittedName>
</protein>
<gene>
    <name evidence="1" type="ORF">MU0053_000916</name>
</gene>
<proteinExistence type="predicted"/>